<accession>I4AJ05</accession>
<keyword evidence="2" id="KW-1185">Reference proteome</keyword>
<dbReference type="HOGENOM" id="CLU_179285_0_0_10"/>
<dbReference type="RefSeq" id="WP_014797397.1">
    <property type="nucleotide sequence ID" value="NC_018018.1"/>
</dbReference>
<protein>
    <submittedName>
        <fullName evidence="1">Uncharacterized protein</fullName>
    </submittedName>
</protein>
<dbReference type="AlphaFoldDB" id="I4AJ05"/>
<name>I4AJ05_BERLS</name>
<dbReference type="eggNOG" id="ENOG5032YXY">
    <property type="taxonomic scope" value="Bacteria"/>
</dbReference>
<evidence type="ECO:0000313" key="1">
    <source>
        <dbReference type="EMBL" id="AFM03940.1"/>
    </source>
</evidence>
<dbReference type="EMBL" id="CP003345">
    <property type="protein sequence ID" value="AFM03940.1"/>
    <property type="molecule type" value="Genomic_DNA"/>
</dbReference>
<dbReference type="OrthoDB" id="1930967at2"/>
<sequence length="103" mass="12211">MKHQSMTLNIRHDLPNDIWENMIPKVYKEMEGWLGFSQNEGIPYWFNFEEAQKHVWASVEPSGLVFEGLMKDKEWEQWKIEIKKVATQKLGFKVGEIELGEVE</sequence>
<proteinExistence type="predicted"/>
<dbReference type="PATRIC" id="fig|880071.3.peg.1499"/>
<evidence type="ECO:0000313" key="2">
    <source>
        <dbReference type="Proteomes" id="UP000006054"/>
    </source>
</evidence>
<gene>
    <name evidence="1" type="ordered locus">Fleli_1518</name>
</gene>
<reference evidence="2" key="1">
    <citation type="submission" date="2012-06" db="EMBL/GenBank/DDBJ databases">
        <title>The complete genome of Flexibacter litoralis DSM 6794.</title>
        <authorList>
            <person name="Lucas S."/>
            <person name="Copeland A."/>
            <person name="Lapidus A."/>
            <person name="Glavina del Rio T."/>
            <person name="Dalin E."/>
            <person name="Tice H."/>
            <person name="Bruce D."/>
            <person name="Goodwin L."/>
            <person name="Pitluck S."/>
            <person name="Peters L."/>
            <person name="Ovchinnikova G."/>
            <person name="Lu M."/>
            <person name="Kyrpides N."/>
            <person name="Mavromatis K."/>
            <person name="Ivanova N."/>
            <person name="Brettin T."/>
            <person name="Detter J.C."/>
            <person name="Han C."/>
            <person name="Larimer F."/>
            <person name="Land M."/>
            <person name="Hauser L."/>
            <person name="Markowitz V."/>
            <person name="Cheng J.-F."/>
            <person name="Hugenholtz P."/>
            <person name="Woyke T."/>
            <person name="Wu D."/>
            <person name="Spring S."/>
            <person name="Lang E."/>
            <person name="Kopitz M."/>
            <person name="Brambilla E."/>
            <person name="Klenk H.-P."/>
            <person name="Eisen J.A."/>
        </authorList>
    </citation>
    <scope>NUCLEOTIDE SEQUENCE [LARGE SCALE GENOMIC DNA]</scope>
    <source>
        <strain evidence="2">ATCC 23117 / DSM 6794 / NBRC 15988 / NCIMB 1366 / Sio-4</strain>
    </source>
</reference>
<dbReference type="Proteomes" id="UP000006054">
    <property type="component" value="Chromosome"/>
</dbReference>
<dbReference type="KEGG" id="fli:Fleli_1518"/>
<organism evidence="1 2">
    <name type="scientific">Bernardetia litoralis (strain ATCC 23117 / DSM 6794 / NBRC 15988 / NCIMB 1366 / Fx l1 / Sio-4)</name>
    <name type="common">Flexibacter litoralis</name>
    <dbReference type="NCBI Taxonomy" id="880071"/>
    <lineage>
        <taxon>Bacteria</taxon>
        <taxon>Pseudomonadati</taxon>
        <taxon>Bacteroidota</taxon>
        <taxon>Cytophagia</taxon>
        <taxon>Cytophagales</taxon>
        <taxon>Bernardetiaceae</taxon>
        <taxon>Bernardetia</taxon>
    </lineage>
</organism>
<dbReference type="STRING" id="880071.Fleli_1518"/>